<reference evidence="4 6" key="1">
    <citation type="journal article" date="2008" name="Science">
        <title>The Physcomitrella genome reveals evolutionary insights into the conquest of land by plants.</title>
        <authorList>
            <person name="Rensing S."/>
            <person name="Lang D."/>
            <person name="Zimmer A."/>
            <person name="Terry A."/>
            <person name="Salamov A."/>
            <person name="Shapiro H."/>
            <person name="Nishiyama T."/>
            <person name="Perroud P.-F."/>
            <person name="Lindquist E."/>
            <person name="Kamisugi Y."/>
            <person name="Tanahashi T."/>
            <person name="Sakakibara K."/>
            <person name="Fujita T."/>
            <person name="Oishi K."/>
            <person name="Shin-I T."/>
            <person name="Kuroki Y."/>
            <person name="Toyoda A."/>
            <person name="Suzuki Y."/>
            <person name="Hashimoto A."/>
            <person name="Yamaguchi K."/>
            <person name="Sugano A."/>
            <person name="Kohara Y."/>
            <person name="Fujiyama A."/>
            <person name="Anterola A."/>
            <person name="Aoki S."/>
            <person name="Ashton N."/>
            <person name="Barbazuk W.B."/>
            <person name="Barker E."/>
            <person name="Bennetzen J."/>
            <person name="Bezanilla M."/>
            <person name="Blankenship R."/>
            <person name="Cho S.H."/>
            <person name="Dutcher S."/>
            <person name="Estelle M."/>
            <person name="Fawcett J.A."/>
            <person name="Gundlach H."/>
            <person name="Hanada K."/>
            <person name="Heyl A."/>
            <person name="Hicks K.A."/>
            <person name="Hugh J."/>
            <person name="Lohr M."/>
            <person name="Mayer K."/>
            <person name="Melkozernov A."/>
            <person name="Murata T."/>
            <person name="Nelson D."/>
            <person name="Pils B."/>
            <person name="Prigge M."/>
            <person name="Reiss B."/>
            <person name="Renner T."/>
            <person name="Rombauts S."/>
            <person name="Rushton P."/>
            <person name="Sanderfoot A."/>
            <person name="Schween G."/>
            <person name="Shiu S.-H."/>
            <person name="Stueber K."/>
            <person name="Theodoulou F.L."/>
            <person name="Tu H."/>
            <person name="Van de Peer Y."/>
            <person name="Verrier P.J."/>
            <person name="Waters E."/>
            <person name="Wood A."/>
            <person name="Yang L."/>
            <person name="Cove D."/>
            <person name="Cuming A."/>
            <person name="Hasebe M."/>
            <person name="Lucas S."/>
            <person name="Mishler D.B."/>
            <person name="Reski R."/>
            <person name="Grigoriev I."/>
            <person name="Quatrano R.S."/>
            <person name="Boore J.L."/>
        </authorList>
    </citation>
    <scope>NUCLEOTIDE SEQUENCE [LARGE SCALE GENOMIC DNA]</scope>
    <source>
        <strain evidence="5 6">cv. Gransden 2004</strain>
    </source>
</reference>
<dbReference type="SUPFAM" id="SSF53254">
    <property type="entry name" value="Phosphoglycerate mutase-like"/>
    <property type="match status" value="1"/>
</dbReference>
<dbReference type="CDD" id="cd07067">
    <property type="entry name" value="HP_PGM_like"/>
    <property type="match status" value="1"/>
</dbReference>
<reference evidence="4 6" key="2">
    <citation type="journal article" date="2018" name="Plant J.">
        <title>The Physcomitrella patens chromosome-scale assembly reveals moss genome structure and evolution.</title>
        <authorList>
            <person name="Lang D."/>
            <person name="Ullrich K.K."/>
            <person name="Murat F."/>
            <person name="Fuchs J."/>
            <person name="Jenkins J."/>
            <person name="Haas F.B."/>
            <person name="Piednoel M."/>
            <person name="Gundlach H."/>
            <person name="Van Bel M."/>
            <person name="Meyberg R."/>
            <person name="Vives C."/>
            <person name="Morata J."/>
            <person name="Symeonidi A."/>
            <person name="Hiss M."/>
            <person name="Muchero W."/>
            <person name="Kamisugi Y."/>
            <person name="Saleh O."/>
            <person name="Blanc G."/>
            <person name="Decker E.L."/>
            <person name="van Gessel N."/>
            <person name="Grimwood J."/>
            <person name="Hayes R.D."/>
            <person name="Graham S.W."/>
            <person name="Gunter L.E."/>
            <person name="McDaniel S.F."/>
            <person name="Hoernstein S.N.W."/>
            <person name="Larsson A."/>
            <person name="Li F.W."/>
            <person name="Perroud P.F."/>
            <person name="Phillips J."/>
            <person name="Ranjan P."/>
            <person name="Rokshar D.S."/>
            <person name="Rothfels C.J."/>
            <person name="Schneider L."/>
            <person name="Shu S."/>
            <person name="Stevenson D.W."/>
            <person name="Thummler F."/>
            <person name="Tillich M."/>
            <person name="Villarreal Aguilar J.C."/>
            <person name="Widiez T."/>
            <person name="Wong G.K."/>
            <person name="Wymore A."/>
            <person name="Zhang Y."/>
            <person name="Zimmer A.D."/>
            <person name="Quatrano R.S."/>
            <person name="Mayer K.F.X."/>
            <person name="Goodstein D."/>
            <person name="Casacuberta J.M."/>
            <person name="Vandepoele K."/>
            <person name="Reski R."/>
            <person name="Cuming A.C."/>
            <person name="Tuskan G.A."/>
            <person name="Maumus F."/>
            <person name="Salse J."/>
            <person name="Schmutz J."/>
            <person name="Rensing S.A."/>
        </authorList>
    </citation>
    <scope>NUCLEOTIDE SEQUENCE [LARGE SCALE GENOMIC DNA]</scope>
    <source>
        <strain evidence="5 6">cv. Gransden 2004</strain>
    </source>
</reference>
<feature type="compositionally biased region" description="Polar residues" evidence="3">
    <location>
        <begin position="75"/>
        <end position="85"/>
    </location>
</feature>
<organism evidence="4">
    <name type="scientific">Physcomitrium patens</name>
    <name type="common">Spreading-leaved earth moss</name>
    <name type="synonym">Physcomitrella patens</name>
    <dbReference type="NCBI Taxonomy" id="3218"/>
    <lineage>
        <taxon>Eukaryota</taxon>
        <taxon>Viridiplantae</taxon>
        <taxon>Streptophyta</taxon>
        <taxon>Embryophyta</taxon>
        <taxon>Bryophyta</taxon>
        <taxon>Bryophytina</taxon>
        <taxon>Bryopsida</taxon>
        <taxon>Funariidae</taxon>
        <taxon>Funariales</taxon>
        <taxon>Funariaceae</taxon>
        <taxon>Physcomitrium</taxon>
    </lineage>
</organism>
<evidence type="ECO:0000256" key="3">
    <source>
        <dbReference type="SAM" id="MobiDB-lite"/>
    </source>
</evidence>
<dbReference type="PANTHER" id="PTHR47927:SF2">
    <property type="entry name" value="PHOSPHOGLYCERATE MUTASE FAMILY PROTEIN"/>
    <property type="match status" value="1"/>
</dbReference>
<dbReference type="GeneID" id="112274270"/>
<feature type="region of interest" description="Disordered" evidence="3">
    <location>
        <begin position="245"/>
        <end position="317"/>
    </location>
</feature>
<feature type="binding site" evidence="2">
    <location>
        <begin position="105"/>
        <end position="112"/>
    </location>
    <ligand>
        <name>substrate</name>
    </ligand>
</feature>
<feature type="active site" description="Proton donor/acceptor" evidence="1">
    <location>
        <position position="186"/>
    </location>
</feature>
<dbReference type="RefSeq" id="XP_024359359.1">
    <property type="nucleotide sequence ID" value="XM_024503591.2"/>
</dbReference>
<proteinExistence type="predicted"/>
<feature type="region of interest" description="Disordered" evidence="3">
    <location>
        <begin position="58"/>
        <end position="86"/>
    </location>
</feature>
<feature type="region of interest" description="Disordered" evidence="3">
    <location>
        <begin position="16"/>
        <end position="36"/>
    </location>
</feature>
<dbReference type="STRING" id="3218.A0A2K1IST0"/>
<dbReference type="PaxDb" id="3218-PP1S228_24V6.1"/>
<evidence type="ECO:0000313" key="6">
    <source>
        <dbReference type="Proteomes" id="UP000006727"/>
    </source>
</evidence>
<dbReference type="Gramene" id="Pp3c21_20660V3.1">
    <property type="protein sequence ID" value="Pp3c21_20660V3.1"/>
    <property type="gene ID" value="Pp3c21_20660"/>
</dbReference>
<dbReference type="OMA" id="VEFRMIQ"/>
<dbReference type="EMBL" id="ABEU02000021">
    <property type="protein sequence ID" value="PNR32318.1"/>
    <property type="molecule type" value="Genomic_DNA"/>
</dbReference>
<dbReference type="OrthoDB" id="354304at2759"/>
<feature type="compositionally biased region" description="Low complexity" evidence="3">
    <location>
        <begin position="26"/>
        <end position="36"/>
    </location>
</feature>
<dbReference type="Gene3D" id="3.40.50.1240">
    <property type="entry name" value="Phosphoglycerate mutase-like"/>
    <property type="match status" value="1"/>
</dbReference>
<sequence length="388" mass="42534">MGAVVSSEADIVDELHQEPEAAPCHPSSSPLSPQLSLTRGTSYLGPLIRVSDPYNILSPSSSSPRVHSSSRLQSMSNAASPQRSPSFIPPSFSGATICTEIHFIRHAETSMNAKPELIAGRSPSATLTNLGKRQARALGIHLRSAGMDFDAVYSSPLERAKQTAYAVCQELDIPCDTVELAEAVQELSQGQWEGRNRSEIYTPTVVPVVNSTQPDFRAPGGESQRQVEFRMIEFLNNVVLPRASLTMQKPRRQRGSREHLSKIHHTSTQIHPLEDMDVSQAKDWEESEVTSENHSKAPMGYIPDSTSSSSLSGSPEDLHSDLSSVPFTVAVVSHGMAIKCMLRGLTGSDPQFTTRWCIDNSSVTVVRHSTRKGWEIQRVNDTSHLRLL</sequence>
<evidence type="ECO:0000313" key="4">
    <source>
        <dbReference type="EMBL" id="PNR32318.1"/>
    </source>
</evidence>
<feature type="active site" description="Tele-phosphohistidine intermediate" evidence="1">
    <location>
        <position position="106"/>
    </location>
</feature>
<dbReference type="EnsemblPlants" id="Pp3c21_20660V3.1">
    <property type="protein sequence ID" value="Pp3c21_20660V3.1"/>
    <property type="gene ID" value="Pp3c21_20660"/>
</dbReference>
<dbReference type="Proteomes" id="UP000006727">
    <property type="component" value="Chromosome 21"/>
</dbReference>
<dbReference type="InterPro" id="IPR029033">
    <property type="entry name" value="His_PPase_superfam"/>
</dbReference>
<accession>A0A2K1IST0</accession>
<evidence type="ECO:0000256" key="1">
    <source>
        <dbReference type="PIRSR" id="PIRSR613078-1"/>
    </source>
</evidence>
<feature type="compositionally biased region" description="Low complexity" evidence="3">
    <location>
        <begin position="58"/>
        <end position="74"/>
    </location>
</feature>
<dbReference type="GO" id="GO:0009451">
    <property type="term" value="P:RNA modification"/>
    <property type="evidence" value="ECO:0000318"/>
    <property type="project" value="GO_Central"/>
</dbReference>
<dbReference type="EnsemblPlants" id="Pp3c21_20660V3.2">
    <property type="protein sequence ID" value="Pp3c21_20660V3.2"/>
    <property type="gene ID" value="Pp3c21_20660"/>
</dbReference>
<evidence type="ECO:0000313" key="5">
    <source>
        <dbReference type="EnsemblPlants" id="Pp3c21_20660V3.1"/>
    </source>
</evidence>
<reference evidence="5" key="3">
    <citation type="submission" date="2020-12" db="UniProtKB">
        <authorList>
            <consortium name="EnsemblPlants"/>
        </authorList>
    </citation>
    <scope>IDENTIFICATION</scope>
</reference>
<feature type="binding site" evidence="2">
    <location>
        <position position="159"/>
    </location>
    <ligand>
        <name>substrate</name>
    </ligand>
</feature>
<dbReference type="SMART" id="SM00855">
    <property type="entry name" value="PGAM"/>
    <property type="match status" value="1"/>
</dbReference>
<feature type="compositionally biased region" description="Low complexity" evidence="3">
    <location>
        <begin position="305"/>
        <end position="314"/>
    </location>
</feature>
<gene>
    <name evidence="5" type="primary">LOC112274270</name>
    <name evidence="4" type="ORF">PHYPA_026444</name>
</gene>
<dbReference type="PANTHER" id="PTHR47927">
    <property type="entry name" value="PUTATIVE-RELATED"/>
    <property type="match status" value="1"/>
</dbReference>
<name>A0A2K1IST0_PHYPA</name>
<dbReference type="Pfam" id="PF00300">
    <property type="entry name" value="His_Phos_1"/>
    <property type="match status" value="2"/>
</dbReference>
<dbReference type="InterPro" id="IPR013078">
    <property type="entry name" value="His_Pase_superF_clade-1"/>
</dbReference>
<dbReference type="Gramene" id="Pp3c21_20660V3.2">
    <property type="protein sequence ID" value="Pp3c21_20660V3.2"/>
    <property type="gene ID" value="Pp3c21_20660"/>
</dbReference>
<keyword evidence="6" id="KW-1185">Reference proteome</keyword>
<dbReference type="AlphaFoldDB" id="A0A2K1IST0"/>
<evidence type="ECO:0000256" key="2">
    <source>
        <dbReference type="PIRSR" id="PIRSR613078-2"/>
    </source>
</evidence>
<protein>
    <submittedName>
        <fullName evidence="4 5">Uncharacterized protein</fullName>
    </submittedName>
</protein>